<evidence type="ECO:0000313" key="1">
    <source>
        <dbReference type="EMBL" id="CCO24035.1"/>
    </source>
</evidence>
<accession>L0RCW6</accession>
<dbReference type="KEGG" id="dhy:DESAM_21758"/>
<dbReference type="eggNOG" id="ENOG503188D">
    <property type="taxonomic scope" value="Bacteria"/>
</dbReference>
<keyword evidence="2" id="KW-1185">Reference proteome</keyword>
<dbReference type="AlphaFoldDB" id="L0RCW6"/>
<dbReference type="PATRIC" id="fig|1121451.3.peg.1999"/>
<dbReference type="EMBL" id="FO203522">
    <property type="protein sequence ID" value="CCO24035.1"/>
    <property type="molecule type" value="Genomic_DNA"/>
</dbReference>
<proteinExistence type="predicted"/>
<dbReference type="HOGENOM" id="CLU_1657999_0_0_7"/>
<sequence>MKRLIAMKRFKIMTQYLNKKEFLDEVKKWLPVFWPWPGQCYCPLCIGWMQYMGTKKVGRPDCPLCEGFAVVPYEKVAPESIAPGRDLKIVHPDDGYTYLAPYFGECNNPGRFKALKLAGKMRCLGCQEMCFVPDSVKSGEWIITDPRYKKYKSLAPKRR</sequence>
<dbReference type="Proteomes" id="UP000010808">
    <property type="component" value="Chromosome"/>
</dbReference>
<organism evidence="1 2">
    <name type="scientific">Maridesulfovibrio hydrothermalis AM13 = DSM 14728</name>
    <dbReference type="NCBI Taxonomy" id="1121451"/>
    <lineage>
        <taxon>Bacteria</taxon>
        <taxon>Pseudomonadati</taxon>
        <taxon>Thermodesulfobacteriota</taxon>
        <taxon>Desulfovibrionia</taxon>
        <taxon>Desulfovibrionales</taxon>
        <taxon>Desulfovibrionaceae</taxon>
        <taxon>Maridesulfovibrio</taxon>
    </lineage>
</organism>
<protein>
    <submittedName>
        <fullName evidence="1">Uncharacterized protein</fullName>
    </submittedName>
</protein>
<evidence type="ECO:0000313" key="2">
    <source>
        <dbReference type="Proteomes" id="UP000010808"/>
    </source>
</evidence>
<gene>
    <name evidence="1" type="ORF">DESAM_21758</name>
</gene>
<dbReference type="STRING" id="1121451.DESAM_21758"/>
<reference evidence="1 2" key="1">
    <citation type="submission" date="2012-10" db="EMBL/GenBank/DDBJ databases">
        <authorList>
            <person name="Genoscope - CEA"/>
        </authorList>
    </citation>
    <scope>NUCLEOTIDE SEQUENCE [LARGE SCALE GENOMIC DNA]</scope>
    <source>
        <strain evidence="2">AM13 / DSM 14728</strain>
    </source>
</reference>
<name>L0RCW6_9BACT</name>